<dbReference type="GO" id="GO:0016787">
    <property type="term" value="F:hydrolase activity"/>
    <property type="evidence" value="ECO:0007669"/>
    <property type="project" value="UniProtKB-KW"/>
</dbReference>
<protein>
    <submittedName>
        <fullName evidence="1">Cation-transporting P-type ATPase C</fullName>
        <ecNumber evidence="1">3.6.3.-</ecNumber>
    </submittedName>
</protein>
<dbReference type="EC" id="3.6.3.-" evidence="1"/>
<proteinExistence type="predicted"/>
<comment type="caution">
    <text evidence="1">The sequence shown here is derived from an EMBL/GenBank/DDBJ whole genome shotgun (WGS) entry which is preliminary data.</text>
</comment>
<evidence type="ECO:0000313" key="2">
    <source>
        <dbReference type="Proteomes" id="UP001248709"/>
    </source>
</evidence>
<organism evidence="1 2">
    <name type="scientific">Paenibacillus forsythiae</name>
    <dbReference type="NCBI Taxonomy" id="365616"/>
    <lineage>
        <taxon>Bacteria</taxon>
        <taxon>Bacillati</taxon>
        <taxon>Bacillota</taxon>
        <taxon>Bacilli</taxon>
        <taxon>Bacillales</taxon>
        <taxon>Paenibacillaceae</taxon>
        <taxon>Paenibacillus</taxon>
    </lineage>
</organism>
<sequence length="143" mass="15721">MSGFKWAGGAGGWYSRFVSLSGLTSIYLSLPLMRSGVGALVREKKVNADALTLTSIVASLLLGQGKSALMITLLSDIAELMTIYTMERTRDSIRGMLSLNEEFVWKELEDGEIRGFPIDQVFPGDKVLVHTGEKVCDQGRQLY</sequence>
<dbReference type="Proteomes" id="UP001248709">
    <property type="component" value="Unassembled WGS sequence"/>
</dbReference>
<dbReference type="RefSeq" id="WP_025702169.1">
    <property type="nucleotide sequence ID" value="NZ_JAUSUY010000009.1"/>
</dbReference>
<dbReference type="EMBL" id="JAUSUY010000009">
    <property type="protein sequence ID" value="MDT3427050.1"/>
    <property type="molecule type" value="Genomic_DNA"/>
</dbReference>
<keyword evidence="2" id="KW-1185">Reference proteome</keyword>
<gene>
    <name evidence="1" type="ORF">J2Z22_002584</name>
</gene>
<accession>A0ABU3HBI1</accession>
<name>A0ABU3HBI1_9BACL</name>
<keyword evidence="1" id="KW-0378">Hydrolase</keyword>
<reference evidence="1 2" key="1">
    <citation type="submission" date="2023-07" db="EMBL/GenBank/DDBJ databases">
        <title>Genomic Encyclopedia of Type Strains, Phase IV (KMG-IV): sequencing the most valuable type-strain genomes for metagenomic binning, comparative biology and taxonomic classification.</title>
        <authorList>
            <person name="Goeker M."/>
        </authorList>
    </citation>
    <scope>NUCLEOTIDE SEQUENCE [LARGE SCALE GENOMIC DNA]</scope>
    <source>
        <strain evidence="1 2">T98</strain>
    </source>
</reference>
<evidence type="ECO:0000313" key="1">
    <source>
        <dbReference type="EMBL" id="MDT3427050.1"/>
    </source>
</evidence>